<feature type="compositionally biased region" description="Low complexity" evidence="2">
    <location>
        <begin position="1545"/>
        <end position="1574"/>
    </location>
</feature>
<protein>
    <recommendedName>
        <fullName evidence="5">Nucleoprotein TPR/MLP1 domain-containing protein</fullName>
    </recommendedName>
</protein>
<evidence type="ECO:0000256" key="1">
    <source>
        <dbReference type="SAM" id="Coils"/>
    </source>
</evidence>
<reference evidence="3 4" key="1">
    <citation type="journal article" date="2018" name="G3 (Bethesda)">
        <title>Phylogenetic and Phylogenomic Definition of Rhizopus Species.</title>
        <authorList>
            <person name="Gryganskyi A.P."/>
            <person name="Golan J."/>
            <person name="Dolatabadi S."/>
            <person name="Mondo S."/>
            <person name="Robb S."/>
            <person name="Idnurm A."/>
            <person name="Muszewska A."/>
            <person name="Steczkiewicz K."/>
            <person name="Masonjones S."/>
            <person name="Liao H.L."/>
            <person name="Gajdeczka M.T."/>
            <person name="Anike F."/>
            <person name="Vuek A."/>
            <person name="Anishchenko I.M."/>
            <person name="Voigt K."/>
            <person name="de Hoog G.S."/>
            <person name="Smith M.E."/>
            <person name="Heitman J."/>
            <person name="Vilgalys R."/>
            <person name="Stajich J.E."/>
        </authorList>
    </citation>
    <scope>NUCLEOTIDE SEQUENCE [LARGE SCALE GENOMIC DNA]</scope>
    <source>
        <strain evidence="3 4">CBS 357.93</strain>
    </source>
</reference>
<dbReference type="Proteomes" id="UP000252139">
    <property type="component" value="Unassembled WGS sequence"/>
</dbReference>
<dbReference type="PANTHER" id="PTHR18898">
    <property type="entry name" value="NUCLEOPROTEIN TPR-RELATED"/>
    <property type="match status" value="1"/>
</dbReference>
<sequence length="1641" mass="188634">MSDFAEAITLRQSLDYEELQRRYCQLEDSVKQLEQQNISLKRDAEEALSEKEKAETLRHKIEDENKQIKERLGIAENAERKLFEENGILHMKLAQERDKMCKVMQEKDELKQKEIDYLLLEANAKAERYNLQLTNDSLQEQFKNQKIAQDALREKYTTLEMEHEKHIQDSNSTIHALKNKLLAVEKEKRIATDGVNRLQFKLNNANELLSRNKEELTVIKKENNELKLQTERLESSYRTLESSYKDYIEQYHKVVTENREKIQELMNQNKELENQVTELNTKLQEEKDLRHIQFKHITGMENTPAGPYSESGSHLLALIDEYQKLGKYPEEIYTDYFEIRAKYFTVLSKVEHSTAVTERLTRELNDKEALFERLYKELEDYKNQLHISKQTINEREESYQNLEQRLAKTNEELSRIKSEKEKAENALNNTTYQLQYLLVDVQKRQDPIPPPVQVSIKLLSEPPVIPNLEHDKLAFKNVSELVDLNKSLSQQVFTLKQELAAARDAANTAASEEQTSALEEAQSVIFHLNQQLTERQAQLEVLQEEIGSYKKRLEQKKETSNSNIVLEKCLSQLKEATDAFATYRAETAIEIDKLRQELQLSRKSEHEARNLLISVQTSATYLEQKCTSLTETIQQREVELNEARQESAAAHEQFVAKENEAQEIRESLVECNTKIKQLETEAVDLQLQLDSKIRAYDTLKQDLNETIAEKVRLNTLLENISSRIESLQLTSTKQAELSKERISKLTSELQSCRKVIMSLEKEIEASTTTNYQDIQGKYKEALGQIQFFKEKLTETEQKLSRVNQEKIIAETKLSEAEASLSRSNMDTSHATIPSGGSCDEHIHLIAELKDRVRVLEEEKDEYMSIVEDTNKKITEIANEHKKYAEEANSRIEKLNTDLEARNQMVSKAQEGAQKAKEEYDALCEKLQDIQTKLTEENKELRSDKTRLELEVEEKRNQVEKLSVSVEEQKQALNEIQERLCQEERKSQQAEESAIKLRQELSQLESELSSTRQKLGDVKAQFESTSVAYKREAAEWAQFQESIKKYQEETETMETEACTRLEELLDKLAKWNETNDARAGTDIHEFSRDIYSQLRATNTKLHHEKKASEAKYLEEMRKYRLLQEEYNSSRQRLDIARNMVKELEATNEKLLEQKAAEVSVYKVEVDAFRTQNISLVEDNNRLKKKIEQIETELSTKIKETEPLVVKVAEMEARLESTQGLIEILTAKEKEWSARSAEILAKHNQVDVKEVDRIKAENETVKAELEKISNELQTMKASVAPLNERIKSLETELETTRSSQASLVSNANNKQRFALELKNRLMDANKKNTELESKIADLQKQLKEATAAATNTTTAAGGGTSISKSNDISPQKLKSLEEALKKEQEARQAAEQDAKSAETSLKKKLDEFQSLETKYAGILNRAKVIQHEKSKLSEELKALKAEQENNAKNNSKSTEDANTALVAELKEKMAAMEEELKKARQEVVDVTIEIGRLRVMHSMSQNRNKRLQEELTALKDAAPVEPVVEASTDLSLTDIASENVEDSAEGETTTSSEKTNNKSVEQVVESSVLSVDQSLESFEDQTTEQSLGQTDNNNNQSVTQTEEALDKDTTEAEDSLAEEHSSVKRERETEEGEIETPEKKHKV</sequence>
<dbReference type="GO" id="GO:0005643">
    <property type="term" value="C:nuclear pore"/>
    <property type="evidence" value="ECO:0007669"/>
    <property type="project" value="TreeGrafter"/>
</dbReference>
<dbReference type="PANTHER" id="PTHR18898:SF2">
    <property type="entry name" value="NUCLEOPROTEIN TPR"/>
    <property type="match status" value="1"/>
</dbReference>
<accession>A0A367K526</accession>
<evidence type="ECO:0008006" key="5">
    <source>
        <dbReference type="Google" id="ProtNLM"/>
    </source>
</evidence>
<gene>
    <name evidence="3" type="ORF">CU097_011253</name>
</gene>
<feature type="coiled-coil region" evidence="1">
    <location>
        <begin position="626"/>
        <end position="695"/>
    </location>
</feature>
<feature type="coiled-coil region" evidence="1">
    <location>
        <begin position="742"/>
        <end position="1020"/>
    </location>
</feature>
<evidence type="ECO:0000313" key="3">
    <source>
        <dbReference type="EMBL" id="RCH97287.1"/>
    </source>
</evidence>
<feature type="compositionally biased region" description="Polar residues" evidence="2">
    <location>
        <begin position="1581"/>
        <end position="1600"/>
    </location>
</feature>
<comment type="caution">
    <text evidence="3">The sequence shown here is derived from an EMBL/GenBank/DDBJ whole genome shotgun (WGS) entry which is preliminary data.</text>
</comment>
<feature type="coiled-coil region" evidence="1">
    <location>
        <begin position="16"/>
        <end position="289"/>
    </location>
</feature>
<dbReference type="STRING" id="86630.A0A367K526"/>
<feature type="compositionally biased region" description="Basic and acidic residues" evidence="2">
    <location>
        <begin position="1615"/>
        <end position="1626"/>
    </location>
</feature>
<name>A0A367K526_RHIAZ</name>
<proteinExistence type="predicted"/>
<feature type="coiled-coil region" evidence="1">
    <location>
        <begin position="357"/>
        <end position="433"/>
    </location>
</feature>
<dbReference type="OrthoDB" id="343070at2759"/>
<organism evidence="3 4">
    <name type="scientific">Rhizopus azygosporus</name>
    <name type="common">Rhizopus microsporus var. azygosporus</name>
    <dbReference type="NCBI Taxonomy" id="86630"/>
    <lineage>
        <taxon>Eukaryota</taxon>
        <taxon>Fungi</taxon>
        <taxon>Fungi incertae sedis</taxon>
        <taxon>Mucoromycota</taxon>
        <taxon>Mucoromycotina</taxon>
        <taxon>Mucoromycetes</taxon>
        <taxon>Mucorales</taxon>
        <taxon>Mucorineae</taxon>
        <taxon>Rhizopodaceae</taxon>
        <taxon>Rhizopus</taxon>
    </lineage>
</organism>
<dbReference type="GO" id="GO:0006406">
    <property type="term" value="P:mRNA export from nucleus"/>
    <property type="evidence" value="ECO:0007669"/>
    <property type="project" value="TreeGrafter"/>
</dbReference>
<evidence type="ECO:0000313" key="4">
    <source>
        <dbReference type="Proteomes" id="UP000252139"/>
    </source>
</evidence>
<dbReference type="EMBL" id="PJQL01000290">
    <property type="protein sequence ID" value="RCH97287.1"/>
    <property type="molecule type" value="Genomic_DNA"/>
</dbReference>
<dbReference type="GO" id="GO:0017056">
    <property type="term" value="F:structural constituent of nuclear pore"/>
    <property type="evidence" value="ECO:0007669"/>
    <property type="project" value="TreeGrafter"/>
</dbReference>
<keyword evidence="1" id="KW-0175">Coiled coil</keyword>
<feature type="region of interest" description="Disordered" evidence="2">
    <location>
        <begin position="1348"/>
        <end position="1368"/>
    </location>
</feature>
<keyword evidence="4" id="KW-1185">Reference proteome</keyword>
<feature type="coiled-coil region" evidence="1">
    <location>
        <begin position="485"/>
        <end position="559"/>
    </location>
</feature>
<feature type="region of interest" description="Disordered" evidence="2">
    <location>
        <begin position="1523"/>
        <end position="1641"/>
    </location>
</feature>
<feature type="coiled-coil region" evidence="1">
    <location>
        <begin position="1118"/>
        <end position="1276"/>
    </location>
</feature>
<evidence type="ECO:0000256" key="2">
    <source>
        <dbReference type="SAM" id="MobiDB-lite"/>
    </source>
</evidence>